<keyword evidence="3" id="KW-1185">Reference proteome</keyword>
<sequence>MYCVQNILGYDANDSLFYYNIAVKNRNNTILGLINDLKSYKRTSSFSDWGYPIIQHFFFSIRKISNEFAFFLLCVTAALFHSFSSVLIYKISKHYTSNELSQIISAFWGVNAASVYFNVSGLKETYFVFFVLLSIYSLLNLQFYRFNFKNTLLFIFSTIILFFFRIYIALFVLFVFLLLFCFRKLFYKYFSILLISSFIIAFTGLSLFYRFLPELAYVEGVRNAQLSKSFGTNIFISNIMNFIFAWISPIPAFSYSNKAVNLLVASYSSIKIFISFSAIYYIFFSLQRKNYKYYSLIAFYSLNVLLLIISGVSLDFRFGYPTSFVAFVLGVIGLDHFFVSSKIKLGLFTISPSRIIYAILILCLFLTLGYNL</sequence>
<evidence type="ECO:0000256" key="1">
    <source>
        <dbReference type="SAM" id="Phobius"/>
    </source>
</evidence>
<keyword evidence="1" id="KW-0472">Membrane</keyword>
<dbReference type="Proteomes" id="UP001198163">
    <property type="component" value="Unassembled WGS sequence"/>
</dbReference>
<gene>
    <name evidence="2" type="ORF">K7J14_00350</name>
</gene>
<feature type="transmembrane region" description="Helical" evidence="1">
    <location>
        <begin position="186"/>
        <end position="209"/>
    </location>
</feature>
<dbReference type="RefSeq" id="WP_230752059.1">
    <property type="nucleotide sequence ID" value="NZ_JAINWA010000001.1"/>
</dbReference>
<accession>A0AAE3EF93</accession>
<feature type="transmembrane region" description="Helical" evidence="1">
    <location>
        <begin position="125"/>
        <end position="144"/>
    </location>
</feature>
<comment type="caution">
    <text evidence="2">The sequence shown here is derived from an EMBL/GenBank/DDBJ whole genome shotgun (WGS) entry which is preliminary data.</text>
</comment>
<protein>
    <submittedName>
        <fullName evidence="2">Uncharacterized protein</fullName>
    </submittedName>
</protein>
<proteinExistence type="predicted"/>
<name>A0AAE3EF93_9SPIR</name>
<feature type="transmembrane region" description="Helical" evidence="1">
    <location>
        <begin position="293"/>
        <end position="312"/>
    </location>
</feature>
<evidence type="ECO:0000313" key="3">
    <source>
        <dbReference type="Proteomes" id="UP001198163"/>
    </source>
</evidence>
<keyword evidence="1" id="KW-1133">Transmembrane helix</keyword>
<organism evidence="2 3">
    <name type="scientific">Teretinema zuelzerae</name>
    <dbReference type="NCBI Taxonomy" id="156"/>
    <lineage>
        <taxon>Bacteria</taxon>
        <taxon>Pseudomonadati</taxon>
        <taxon>Spirochaetota</taxon>
        <taxon>Spirochaetia</taxon>
        <taxon>Spirochaetales</taxon>
        <taxon>Treponemataceae</taxon>
        <taxon>Teretinema</taxon>
    </lineage>
</organism>
<keyword evidence="1" id="KW-0812">Transmembrane</keyword>
<dbReference type="AlphaFoldDB" id="A0AAE3EF93"/>
<evidence type="ECO:0000313" key="2">
    <source>
        <dbReference type="EMBL" id="MCD1653161.1"/>
    </source>
</evidence>
<feature type="transmembrane region" description="Helical" evidence="1">
    <location>
        <begin position="345"/>
        <end position="370"/>
    </location>
</feature>
<reference evidence="2" key="1">
    <citation type="submission" date="2021-08" db="EMBL/GenBank/DDBJ databases">
        <title>Comparative analyses of Brucepasteria parasyntrophica and Teretinema zuelzerae.</title>
        <authorList>
            <person name="Song Y."/>
            <person name="Brune A."/>
        </authorList>
    </citation>
    <scope>NUCLEOTIDE SEQUENCE</scope>
    <source>
        <strain evidence="2">DSM 1903</strain>
    </source>
</reference>
<feature type="transmembrane region" description="Helical" evidence="1">
    <location>
        <begin position="68"/>
        <end position="88"/>
    </location>
</feature>
<feature type="transmembrane region" description="Helical" evidence="1">
    <location>
        <begin position="230"/>
        <end position="247"/>
    </location>
</feature>
<feature type="transmembrane region" description="Helical" evidence="1">
    <location>
        <begin position="259"/>
        <end position="281"/>
    </location>
</feature>
<dbReference type="EMBL" id="JAINWA010000001">
    <property type="protein sequence ID" value="MCD1653161.1"/>
    <property type="molecule type" value="Genomic_DNA"/>
</dbReference>
<feature type="transmembrane region" description="Helical" evidence="1">
    <location>
        <begin position="318"/>
        <end position="338"/>
    </location>
</feature>
<feature type="transmembrane region" description="Helical" evidence="1">
    <location>
        <begin position="151"/>
        <end position="180"/>
    </location>
</feature>